<protein>
    <submittedName>
        <fullName evidence="4">CHAT domain-containing protein</fullName>
    </submittedName>
</protein>
<keyword evidence="2" id="KW-0732">Signal</keyword>
<feature type="chain" id="PRO_5027110694" evidence="2">
    <location>
        <begin position="28"/>
        <end position="953"/>
    </location>
</feature>
<evidence type="ECO:0000256" key="1">
    <source>
        <dbReference type="PROSITE-ProRule" id="PRU00339"/>
    </source>
</evidence>
<dbReference type="EMBL" id="QXHD01000004">
    <property type="protein sequence ID" value="NEZ59252.1"/>
    <property type="molecule type" value="Genomic_DNA"/>
</dbReference>
<accession>A0A6M0RU15</accession>
<organism evidence="4 5">
    <name type="scientific">Adonisia turfae CCMR0081</name>
    <dbReference type="NCBI Taxonomy" id="2292702"/>
    <lineage>
        <taxon>Bacteria</taxon>
        <taxon>Bacillati</taxon>
        <taxon>Cyanobacteriota</taxon>
        <taxon>Adonisia</taxon>
        <taxon>Adonisia turfae</taxon>
    </lineage>
</organism>
<keyword evidence="5" id="KW-1185">Reference proteome</keyword>
<evidence type="ECO:0000313" key="4">
    <source>
        <dbReference type="EMBL" id="NEZ59252.1"/>
    </source>
</evidence>
<name>A0A6M0RU15_9CYAN</name>
<dbReference type="PANTHER" id="PTHR10098">
    <property type="entry name" value="RAPSYN-RELATED"/>
    <property type="match status" value="1"/>
</dbReference>
<feature type="repeat" description="TPR" evidence="1">
    <location>
        <begin position="120"/>
        <end position="153"/>
    </location>
</feature>
<feature type="repeat" description="TPR" evidence="1">
    <location>
        <begin position="237"/>
        <end position="270"/>
    </location>
</feature>
<dbReference type="Pfam" id="PF13424">
    <property type="entry name" value="TPR_12"/>
    <property type="match status" value="4"/>
</dbReference>
<dbReference type="SMART" id="SM00028">
    <property type="entry name" value="TPR"/>
    <property type="match status" value="10"/>
</dbReference>
<sequence>MQRFLSTLIVIGALISPVALPMPQAVAQETIEPITDESRAIQLHNQGLEQFNRGQYQEAYVSWQMALELFQASGNRENQVNTLNSLGILFRTLGQAEPALDHHQQSLDIAREFHNIPAESRALTGLGQVYDMLGQYPQAIDHYEQALALNLEPQAHIFALGNLGSTYMNLGQYQRAIEYYEQVLPLVRASDNRLGESSVLGNLGIAYDNLGQYQRSLSLLEQQLAITQELGYRAGESRSLGNLGNVYIDLGQYQQAIDLLEQQLAITRELGDRPGERRTLGNLGNAYSRLNQIEVAIGFYGQTLAIARELGNRVDEGRSLGNLGYGYSRLGRWHQAIDFLEQQLVIARELGDLPGESRALGNLGHVYGRLGQSQKAIEYFGQTLAISGESGDRHEAGLALSNLGYAFQADDQPELAIAFFKEAVTVRENIRQDIADQALLQSYTDTVADSYRTLAGLLLEQGRVLEAQEVLELLKVEELTEYTDERAGDSDAKVTLLPKEKEMVEQYSSLVEFGKQLQDCEATKCEKLGDLRSQRDDQFRQYREAVNSLKTFIGDRLAEGDKSNLLLDPENFATTAKDIIDQQPGTVVIYPLVLKDKLWLLWAADGRVIGRRELPVSRQEVGQTVVQFRTLVENRNSDIEEIQRLGQQLYDWLIAPFETELASNQDIKHLVFSPDRVIRYLPLAALYDGEQYLIEKYTVGTILSAALTDVTDRSPVGTDGVSVLGVGVSQQIGNFNALPNVPIELDAIIREEDNPNDTKGIYPGQQLLDDDFTFETLRDSLGGQQILHMATHGEWVASEDDPYLLMGDGQRLPTPKIDDLSSYLEDVHLVVLSACQTALGGDDKDEIEVVGLSYWFLKSQVDAVMASLWNVNDSSTNVLMQNFYTNLAQSTTANPVTKAEALQTAQIAFIQSTDSITTSGDRIIGQRETEGNGSTLFAHPYYWAPMTLIGNTL</sequence>
<dbReference type="InterPro" id="IPR024983">
    <property type="entry name" value="CHAT_dom"/>
</dbReference>
<comment type="caution">
    <text evidence="4">The sequence shown here is derived from an EMBL/GenBank/DDBJ whole genome shotgun (WGS) entry which is preliminary data.</text>
</comment>
<dbReference type="PANTHER" id="PTHR10098:SF108">
    <property type="entry name" value="TETRATRICOPEPTIDE REPEAT PROTEIN 28"/>
    <property type="match status" value="1"/>
</dbReference>
<dbReference type="InterPro" id="IPR011990">
    <property type="entry name" value="TPR-like_helical_dom_sf"/>
</dbReference>
<proteinExistence type="predicted"/>
<dbReference type="SUPFAM" id="SSF48452">
    <property type="entry name" value="TPR-like"/>
    <property type="match status" value="3"/>
</dbReference>
<dbReference type="RefSeq" id="WP_163664049.1">
    <property type="nucleotide sequence ID" value="NZ_QXHD01000004.1"/>
</dbReference>
<evidence type="ECO:0000256" key="2">
    <source>
        <dbReference type="SAM" id="SignalP"/>
    </source>
</evidence>
<dbReference type="Gene3D" id="1.25.40.10">
    <property type="entry name" value="Tetratricopeptide repeat domain"/>
    <property type="match status" value="3"/>
</dbReference>
<dbReference type="Pfam" id="PF00515">
    <property type="entry name" value="TPR_1"/>
    <property type="match status" value="1"/>
</dbReference>
<dbReference type="InterPro" id="IPR019734">
    <property type="entry name" value="TPR_rpt"/>
</dbReference>
<evidence type="ECO:0000259" key="3">
    <source>
        <dbReference type="Pfam" id="PF12770"/>
    </source>
</evidence>
<gene>
    <name evidence="4" type="ORF">DXZ20_27130</name>
</gene>
<dbReference type="Proteomes" id="UP000481033">
    <property type="component" value="Unassembled WGS sequence"/>
</dbReference>
<keyword evidence="1" id="KW-0802">TPR repeat</keyword>
<feature type="repeat" description="TPR" evidence="1">
    <location>
        <begin position="357"/>
        <end position="390"/>
    </location>
</feature>
<feature type="repeat" description="TPR" evidence="1">
    <location>
        <begin position="157"/>
        <end position="190"/>
    </location>
</feature>
<dbReference type="Pfam" id="PF12770">
    <property type="entry name" value="CHAT"/>
    <property type="match status" value="1"/>
</dbReference>
<dbReference type="PROSITE" id="PS50293">
    <property type="entry name" value="TPR_REGION"/>
    <property type="match status" value="2"/>
</dbReference>
<feature type="domain" description="CHAT" evidence="3">
    <location>
        <begin position="643"/>
        <end position="951"/>
    </location>
</feature>
<reference evidence="4 5" key="1">
    <citation type="journal article" date="2020" name="Microb. Ecol.">
        <title>Ecogenomics of the Marine Benthic Filamentous Cyanobacterium Adonisia.</title>
        <authorList>
            <person name="Walter J.M."/>
            <person name="Coutinho F.H."/>
            <person name="Leomil L."/>
            <person name="Hargreaves P.I."/>
            <person name="Campeao M.E."/>
            <person name="Vieira V.V."/>
            <person name="Silva B.S."/>
            <person name="Fistarol G.O."/>
            <person name="Salomon P.S."/>
            <person name="Sawabe T."/>
            <person name="Mino S."/>
            <person name="Hosokawa M."/>
            <person name="Miyashita H."/>
            <person name="Maruyama F."/>
            <person name="van Verk M.C."/>
            <person name="Dutilh B.E."/>
            <person name="Thompson C.C."/>
            <person name="Thompson F.L."/>
        </authorList>
    </citation>
    <scope>NUCLEOTIDE SEQUENCE [LARGE SCALE GENOMIC DNA]</scope>
    <source>
        <strain evidence="4 5">CCMR0081</strain>
    </source>
</reference>
<dbReference type="AlphaFoldDB" id="A0A6M0RU15"/>
<evidence type="ECO:0000313" key="5">
    <source>
        <dbReference type="Proteomes" id="UP000481033"/>
    </source>
</evidence>
<dbReference type="PROSITE" id="PS50005">
    <property type="entry name" value="TPR"/>
    <property type="match status" value="4"/>
</dbReference>
<feature type="signal peptide" evidence="2">
    <location>
        <begin position="1"/>
        <end position="27"/>
    </location>
</feature>